<feature type="compositionally biased region" description="Polar residues" evidence="1">
    <location>
        <begin position="453"/>
        <end position="464"/>
    </location>
</feature>
<protein>
    <submittedName>
        <fullName evidence="2">Uncharacterized protein</fullName>
    </submittedName>
</protein>
<name>A0AAN9XH16_PSOTE</name>
<gene>
    <name evidence="2" type="ORF">VNO78_20353</name>
</gene>
<dbReference type="EMBL" id="JAYMYS010000005">
    <property type="protein sequence ID" value="KAK7391929.1"/>
    <property type="molecule type" value="Genomic_DNA"/>
</dbReference>
<evidence type="ECO:0000256" key="1">
    <source>
        <dbReference type="SAM" id="MobiDB-lite"/>
    </source>
</evidence>
<feature type="region of interest" description="Disordered" evidence="1">
    <location>
        <begin position="424"/>
        <end position="488"/>
    </location>
</feature>
<dbReference type="Proteomes" id="UP001386955">
    <property type="component" value="Unassembled WGS sequence"/>
</dbReference>
<feature type="region of interest" description="Disordered" evidence="1">
    <location>
        <begin position="90"/>
        <end position="114"/>
    </location>
</feature>
<feature type="region of interest" description="Disordered" evidence="1">
    <location>
        <begin position="65"/>
        <end position="84"/>
    </location>
</feature>
<comment type="caution">
    <text evidence="2">The sequence shown here is derived from an EMBL/GenBank/DDBJ whole genome shotgun (WGS) entry which is preliminary data.</text>
</comment>
<feature type="compositionally biased region" description="Low complexity" evidence="1">
    <location>
        <begin position="250"/>
        <end position="261"/>
    </location>
</feature>
<feature type="compositionally biased region" description="Polar residues" evidence="1">
    <location>
        <begin position="270"/>
        <end position="279"/>
    </location>
</feature>
<evidence type="ECO:0000313" key="3">
    <source>
        <dbReference type="Proteomes" id="UP001386955"/>
    </source>
</evidence>
<dbReference type="AlphaFoldDB" id="A0AAN9XH16"/>
<reference evidence="2 3" key="1">
    <citation type="submission" date="2024-01" db="EMBL/GenBank/DDBJ databases">
        <title>The genomes of 5 underutilized Papilionoideae crops provide insights into root nodulation and disease resistanc.</title>
        <authorList>
            <person name="Jiang F."/>
        </authorList>
    </citation>
    <scope>NUCLEOTIDE SEQUENCE [LARGE SCALE GENOMIC DNA]</scope>
    <source>
        <strain evidence="2">DUOXIRENSHENG_FW03</strain>
        <tissue evidence="2">Leaves</tissue>
    </source>
</reference>
<feature type="compositionally biased region" description="Polar residues" evidence="1">
    <location>
        <begin position="98"/>
        <end position="114"/>
    </location>
</feature>
<organism evidence="2 3">
    <name type="scientific">Psophocarpus tetragonolobus</name>
    <name type="common">Winged bean</name>
    <name type="synonym">Dolichos tetragonolobus</name>
    <dbReference type="NCBI Taxonomy" id="3891"/>
    <lineage>
        <taxon>Eukaryota</taxon>
        <taxon>Viridiplantae</taxon>
        <taxon>Streptophyta</taxon>
        <taxon>Embryophyta</taxon>
        <taxon>Tracheophyta</taxon>
        <taxon>Spermatophyta</taxon>
        <taxon>Magnoliopsida</taxon>
        <taxon>eudicotyledons</taxon>
        <taxon>Gunneridae</taxon>
        <taxon>Pentapetalae</taxon>
        <taxon>rosids</taxon>
        <taxon>fabids</taxon>
        <taxon>Fabales</taxon>
        <taxon>Fabaceae</taxon>
        <taxon>Papilionoideae</taxon>
        <taxon>50 kb inversion clade</taxon>
        <taxon>NPAAA clade</taxon>
        <taxon>indigoferoid/millettioid clade</taxon>
        <taxon>Phaseoleae</taxon>
        <taxon>Psophocarpus</taxon>
    </lineage>
</organism>
<evidence type="ECO:0000313" key="2">
    <source>
        <dbReference type="EMBL" id="KAK7391929.1"/>
    </source>
</evidence>
<proteinExistence type="predicted"/>
<keyword evidence="3" id="KW-1185">Reference proteome</keyword>
<sequence length="545" mass="60374">MSQYGYAYRTISTYNINTTSSVRNEATDGAVTKPSAPYIPKFINGYSEGQVSKKKIIPVTSRPYVDDSEDEWKHQRQTSPDVDDFLKKAHKEARRSPPRSTFVTSSPDWGHSTQPKPYNGYADFGSNNKPIGGAIKHDGYNNAPNYGNKPLFGGTMQSYDNPDGYATRKPIETTIKPTAGVINHDGYTSHLGKDNYDYGYDDYSNKEGTRPRPKPTGSTIYNNGYGSDYGDYNKNEGTKSKSKASGSPIYNNRYGGDYGDYNNKEETKPNSKSSGSPIYSNRFGDDYGDYNNKEGNKPKSKPSGSPIYSNGYGDDYGDYNNKEGSMLKPTYSNGYGGGYGNYNNKEGSKPKATDSPVYTNGYGHGYDDDNDYGNHQNNKEGYKHGAGGPKPTPDVTGTLRKGTPLSKPTNDIGQAMEMLIQEAAMRKGGYDGPGKLARPRSPYDKARDEVNESESLNNVVTSAPQYRPSPSPSVPIKEETRPNGNFTLVPTRQRFNFNHGRRPDYDNKRDYGVINHKQAEKKFNGLTMDDKEAEKKFNINGINIS</sequence>
<feature type="region of interest" description="Disordered" evidence="1">
    <location>
        <begin position="180"/>
        <end position="412"/>
    </location>
</feature>
<accession>A0AAN9XH16</accession>
<feature type="compositionally biased region" description="Low complexity" evidence="1">
    <location>
        <begin position="221"/>
        <end position="230"/>
    </location>
</feature>
<feature type="compositionally biased region" description="Basic and acidic residues" evidence="1">
    <location>
        <begin position="441"/>
        <end position="450"/>
    </location>
</feature>